<reference evidence="10 11" key="1">
    <citation type="journal article" date="2006" name="J. Bacteriol.">
        <title>Comparative genomic evidence for a close relationship between the dimorphic prosthecate bacteria Hyphomonas neptunium and Caulobacter crescentus.</title>
        <authorList>
            <person name="Badger J.H."/>
            <person name="Hoover T.R."/>
            <person name="Brun Y.V."/>
            <person name="Weiner R.M."/>
            <person name="Laub M.T."/>
            <person name="Alexandre G."/>
            <person name="Mrazek J."/>
            <person name="Ren Q."/>
            <person name="Paulsen I.T."/>
            <person name="Nelson K.E."/>
            <person name="Khouri H.M."/>
            <person name="Radune D."/>
            <person name="Sosa J."/>
            <person name="Dodson R.J."/>
            <person name="Sullivan S.A."/>
            <person name="Rosovitz M.J."/>
            <person name="Madupu R."/>
            <person name="Brinkac L.M."/>
            <person name="Durkin A.S."/>
            <person name="Daugherty S.C."/>
            <person name="Kothari S.P."/>
            <person name="Giglio M.G."/>
            <person name="Zhou L."/>
            <person name="Haft D.H."/>
            <person name="Selengut J.D."/>
            <person name="Davidsen T.M."/>
            <person name="Yang Q."/>
            <person name="Zafar N."/>
            <person name="Ward N.L."/>
        </authorList>
    </citation>
    <scope>NUCLEOTIDE SEQUENCE [LARGE SCALE GENOMIC DNA]</scope>
    <source>
        <strain evidence="10 11">ATCC 15444</strain>
    </source>
</reference>
<dbReference type="InterPro" id="IPR036737">
    <property type="entry name" value="OmpA-like_sf"/>
</dbReference>
<keyword evidence="11" id="KW-1185">Reference proteome</keyword>
<dbReference type="EMBL" id="CP000158">
    <property type="protein sequence ID" value="ABI77549.1"/>
    <property type="molecule type" value="Genomic_DNA"/>
</dbReference>
<keyword evidence="5 8" id="KW-1133">Transmembrane helix</keyword>
<evidence type="ECO:0000313" key="10">
    <source>
        <dbReference type="EMBL" id="ABI77549.1"/>
    </source>
</evidence>
<evidence type="ECO:0000259" key="9">
    <source>
        <dbReference type="PROSITE" id="PS51123"/>
    </source>
</evidence>
<comment type="subcellular location">
    <subcellularLocation>
        <location evidence="1">Cell membrane</location>
        <topology evidence="1">Single-pass membrane protein</topology>
    </subcellularLocation>
</comment>
<evidence type="ECO:0000256" key="1">
    <source>
        <dbReference type="ARBA" id="ARBA00004162"/>
    </source>
</evidence>
<dbReference type="Pfam" id="PF00691">
    <property type="entry name" value="OmpA"/>
    <property type="match status" value="1"/>
</dbReference>
<dbReference type="KEGG" id="hne:HNE_0894"/>
<keyword evidence="3" id="KW-1003">Cell membrane</keyword>
<dbReference type="SUPFAM" id="SSF103088">
    <property type="entry name" value="OmpA-like"/>
    <property type="match status" value="1"/>
</dbReference>
<evidence type="ECO:0000313" key="11">
    <source>
        <dbReference type="Proteomes" id="UP000001959"/>
    </source>
</evidence>
<dbReference type="InterPro" id="IPR006665">
    <property type="entry name" value="OmpA-like"/>
</dbReference>
<evidence type="ECO:0000256" key="6">
    <source>
        <dbReference type="ARBA" id="ARBA00023136"/>
    </source>
</evidence>
<feature type="domain" description="OmpA-like" evidence="9">
    <location>
        <begin position="108"/>
        <end position="226"/>
    </location>
</feature>
<evidence type="ECO:0000256" key="8">
    <source>
        <dbReference type="SAM" id="Phobius"/>
    </source>
</evidence>
<dbReference type="PROSITE" id="PS51123">
    <property type="entry name" value="OMPA_2"/>
    <property type="match status" value="1"/>
</dbReference>
<accession>Q0C3S2</accession>
<dbReference type="STRING" id="228405.HNE_0894"/>
<evidence type="ECO:0000256" key="7">
    <source>
        <dbReference type="PROSITE-ProRule" id="PRU00473"/>
    </source>
</evidence>
<dbReference type="HOGENOM" id="CLU_016890_0_1_5"/>
<evidence type="ECO:0000256" key="4">
    <source>
        <dbReference type="ARBA" id="ARBA00022692"/>
    </source>
</evidence>
<dbReference type="CDD" id="cd07185">
    <property type="entry name" value="OmpA_C-like"/>
    <property type="match status" value="1"/>
</dbReference>
<dbReference type="InterPro" id="IPR025713">
    <property type="entry name" value="MotB-like_N_dom"/>
</dbReference>
<dbReference type="Pfam" id="PF13677">
    <property type="entry name" value="MotB_plug"/>
    <property type="match status" value="1"/>
</dbReference>
<evidence type="ECO:0000256" key="5">
    <source>
        <dbReference type="ARBA" id="ARBA00022989"/>
    </source>
</evidence>
<dbReference type="Gene3D" id="3.30.1330.60">
    <property type="entry name" value="OmpA-like domain"/>
    <property type="match status" value="1"/>
</dbReference>
<organism evidence="10 11">
    <name type="scientific">Hyphomonas neptunium (strain ATCC 15444)</name>
    <dbReference type="NCBI Taxonomy" id="228405"/>
    <lineage>
        <taxon>Bacteria</taxon>
        <taxon>Pseudomonadati</taxon>
        <taxon>Pseudomonadota</taxon>
        <taxon>Alphaproteobacteria</taxon>
        <taxon>Hyphomonadales</taxon>
        <taxon>Hyphomonadaceae</taxon>
        <taxon>Hyphomonas</taxon>
    </lineage>
</organism>
<comment type="similarity">
    <text evidence="2">Belongs to the MotB family.</text>
</comment>
<dbReference type="eggNOG" id="COG1360">
    <property type="taxonomic scope" value="Bacteria"/>
</dbReference>
<name>Q0C3S2_HYPNA</name>
<dbReference type="InterPro" id="IPR050330">
    <property type="entry name" value="Bact_OuterMem_StrucFunc"/>
</dbReference>
<protein>
    <submittedName>
        <fullName evidence="10">Putative chemotaxis protein MotB</fullName>
    </submittedName>
</protein>
<evidence type="ECO:0000256" key="2">
    <source>
        <dbReference type="ARBA" id="ARBA00008914"/>
    </source>
</evidence>
<dbReference type="Proteomes" id="UP000001959">
    <property type="component" value="Chromosome"/>
</dbReference>
<dbReference type="PANTHER" id="PTHR30329">
    <property type="entry name" value="STATOR ELEMENT OF FLAGELLAR MOTOR COMPLEX"/>
    <property type="match status" value="1"/>
</dbReference>
<sequence>MAYATTSRRQTGRRPVMPTRKTGTWKLAYADFLTALVAFFMLMWLVSGVSKEDRAVIASEFTGKPVSTAFHSDQAVSGAAELLALLRQSEGLKAAGESVQLSSDATGVRIELVDTAGRPLFETGSGALTADGAALIQAAAMSLSGLPYALSIEGHTDAFSMTGAASSNWELSSQRANEARRALEMAGFGTDRVKAVTGYADTRPLNAGQPHLAANRRISLQVHLAD</sequence>
<gene>
    <name evidence="10" type="ordered locus">HNE_0894</name>
</gene>
<dbReference type="AlphaFoldDB" id="Q0C3S2"/>
<dbReference type="PANTHER" id="PTHR30329:SF21">
    <property type="entry name" value="LIPOPROTEIN YIAD-RELATED"/>
    <property type="match status" value="1"/>
</dbReference>
<dbReference type="GO" id="GO:0005886">
    <property type="term" value="C:plasma membrane"/>
    <property type="evidence" value="ECO:0007669"/>
    <property type="project" value="UniProtKB-SubCell"/>
</dbReference>
<evidence type="ECO:0000256" key="3">
    <source>
        <dbReference type="ARBA" id="ARBA00022475"/>
    </source>
</evidence>
<keyword evidence="4 8" id="KW-0812">Transmembrane</keyword>
<feature type="transmembrane region" description="Helical" evidence="8">
    <location>
        <begin position="27"/>
        <end position="46"/>
    </location>
</feature>
<keyword evidence="6 7" id="KW-0472">Membrane</keyword>
<proteinExistence type="inferred from homology"/>